<dbReference type="InterPro" id="IPR002110">
    <property type="entry name" value="Ankyrin_rpt"/>
</dbReference>
<dbReference type="SMART" id="SM00248">
    <property type="entry name" value="ANK"/>
    <property type="match status" value="5"/>
</dbReference>
<reference evidence="1 2" key="1">
    <citation type="submission" date="2024-04" db="EMBL/GenBank/DDBJ databases">
        <title>The reference genome of an endangered Asteraceae, Deinandra increscens subsp. villosa, native to the Central Coast of California.</title>
        <authorList>
            <person name="Guilliams M."/>
            <person name="Hasenstab-Lehman K."/>
            <person name="Meyer R."/>
            <person name="Mcevoy S."/>
        </authorList>
    </citation>
    <scope>NUCLEOTIDE SEQUENCE [LARGE SCALE GENOMIC DNA]</scope>
    <source>
        <tissue evidence="1">Leaf</tissue>
    </source>
</reference>
<dbReference type="Gene3D" id="1.25.40.20">
    <property type="entry name" value="Ankyrin repeat-containing domain"/>
    <property type="match status" value="2"/>
</dbReference>
<proteinExistence type="predicted"/>
<evidence type="ECO:0000313" key="2">
    <source>
        <dbReference type="Proteomes" id="UP001408789"/>
    </source>
</evidence>
<dbReference type="Pfam" id="PF12796">
    <property type="entry name" value="Ank_2"/>
    <property type="match status" value="1"/>
</dbReference>
<dbReference type="EMBL" id="JBCNJP010000007">
    <property type="protein sequence ID" value="KAK9076092.1"/>
    <property type="molecule type" value="Genomic_DNA"/>
</dbReference>
<keyword evidence="2" id="KW-1185">Reference proteome</keyword>
<dbReference type="PANTHER" id="PTHR24177:SF472">
    <property type="entry name" value="PGG DOMAIN-CONTAINING PROTEIN"/>
    <property type="match status" value="1"/>
</dbReference>
<accession>A0AAP0H915</accession>
<protein>
    <submittedName>
        <fullName evidence="1">Uncharacterized protein</fullName>
    </submittedName>
</protein>
<dbReference type="InterPro" id="IPR036770">
    <property type="entry name" value="Ankyrin_rpt-contain_sf"/>
</dbReference>
<dbReference type="GO" id="GO:0016020">
    <property type="term" value="C:membrane"/>
    <property type="evidence" value="ECO:0007669"/>
    <property type="project" value="TreeGrafter"/>
</dbReference>
<dbReference type="SUPFAM" id="SSF48403">
    <property type="entry name" value="Ankyrin repeat"/>
    <property type="match status" value="1"/>
</dbReference>
<organism evidence="1 2">
    <name type="scientific">Deinandra increscens subsp. villosa</name>
    <dbReference type="NCBI Taxonomy" id="3103831"/>
    <lineage>
        <taxon>Eukaryota</taxon>
        <taxon>Viridiplantae</taxon>
        <taxon>Streptophyta</taxon>
        <taxon>Embryophyta</taxon>
        <taxon>Tracheophyta</taxon>
        <taxon>Spermatophyta</taxon>
        <taxon>Magnoliopsida</taxon>
        <taxon>eudicotyledons</taxon>
        <taxon>Gunneridae</taxon>
        <taxon>Pentapetalae</taxon>
        <taxon>asterids</taxon>
        <taxon>campanulids</taxon>
        <taxon>Asterales</taxon>
        <taxon>Asteraceae</taxon>
        <taxon>Asteroideae</taxon>
        <taxon>Heliantheae alliance</taxon>
        <taxon>Madieae</taxon>
        <taxon>Madiinae</taxon>
        <taxon>Deinandra</taxon>
    </lineage>
</organism>
<comment type="caution">
    <text evidence="1">The sequence shown here is derived from an EMBL/GenBank/DDBJ whole genome shotgun (WGS) entry which is preliminary data.</text>
</comment>
<sequence length="327" mass="37212">METHITLPVQELHVSTYNHPCEDLFDGGRRKDYLDIVVPLYRASITGDLKAARNILEDHPNYVNYSINENKETPLHVAVAGRAAAGRSDKFVSYLVDMMSKVDLELQNRNGNTAFCVAAISGKVGVIEIMFKKNPALLIFAVLMLDRTMRDSWTDDSMDEVLMKCIQANIFASVTPPSKKANATLLLPLLWKRIMEKPKDVIDNILRGPMIEKDGKETYPSQILFIAAKMNNLRFLVELIREYPDLVLKRNEDGHTIFHISVSHRHYKIFQLLYETGSMKDLITSMTDQQGNNILHLVGKSSREKWFGGHGDYSSSNELMNFYGTRK</sequence>
<dbReference type="PANTHER" id="PTHR24177">
    <property type="entry name" value="CASKIN"/>
    <property type="match status" value="1"/>
</dbReference>
<dbReference type="AlphaFoldDB" id="A0AAP0H915"/>
<name>A0AAP0H915_9ASTR</name>
<evidence type="ECO:0000313" key="1">
    <source>
        <dbReference type="EMBL" id="KAK9076092.1"/>
    </source>
</evidence>
<gene>
    <name evidence="1" type="ORF">SSX86_004425</name>
</gene>
<dbReference type="Proteomes" id="UP001408789">
    <property type="component" value="Unassembled WGS sequence"/>
</dbReference>